<evidence type="ECO:0000313" key="12">
    <source>
        <dbReference type="EMBL" id="NYJ12264.1"/>
    </source>
</evidence>
<evidence type="ECO:0000256" key="8">
    <source>
        <dbReference type="ARBA" id="ARBA00023136"/>
    </source>
</evidence>
<dbReference type="GO" id="GO:0055085">
    <property type="term" value="P:transmembrane transport"/>
    <property type="evidence" value="ECO:0007669"/>
    <property type="project" value="InterPro"/>
</dbReference>
<keyword evidence="7 10" id="KW-1133">Transmembrane helix</keyword>
<dbReference type="PROSITE" id="PS50928">
    <property type="entry name" value="ABC_TM1"/>
    <property type="match status" value="1"/>
</dbReference>
<evidence type="ECO:0000259" key="11">
    <source>
        <dbReference type="PROSITE" id="PS50928"/>
    </source>
</evidence>
<name>A0A7Z0DZJ9_RHILE</name>
<dbReference type="Gene3D" id="1.10.3720.10">
    <property type="entry name" value="MetI-like"/>
    <property type="match status" value="1"/>
</dbReference>
<dbReference type="InterPro" id="IPR050366">
    <property type="entry name" value="BP-dependent_transpt_permease"/>
</dbReference>
<evidence type="ECO:0000256" key="4">
    <source>
        <dbReference type="ARBA" id="ARBA00022692"/>
    </source>
</evidence>
<reference evidence="12 13" key="1">
    <citation type="submission" date="2020-07" db="EMBL/GenBank/DDBJ databases">
        <title>Genomic Encyclopedia of Type Strains, Phase IV (KMG-V): Genome sequencing to study the core and pangenomes of soil and plant-associated prokaryotes.</title>
        <authorList>
            <person name="Whitman W."/>
        </authorList>
    </citation>
    <scope>NUCLEOTIDE SEQUENCE [LARGE SCALE GENOMIC DNA]</scope>
    <source>
        <strain evidence="12 13">SEMIA 4052</strain>
    </source>
</reference>
<organism evidence="12 13">
    <name type="scientific">Rhizobium leguminosarum</name>
    <dbReference type="NCBI Taxonomy" id="384"/>
    <lineage>
        <taxon>Bacteria</taxon>
        <taxon>Pseudomonadati</taxon>
        <taxon>Pseudomonadota</taxon>
        <taxon>Alphaproteobacteria</taxon>
        <taxon>Hyphomicrobiales</taxon>
        <taxon>Rhizobiaceae</taxon>
        <taxon>Rhizobium/Agrobacterium group</taxon>
        <taxon>Rhizobium</taxon>
    </lineage>
</organism>
<dbReference type="PANTHER" id="PTHR43386">
    <property type="entry name" value="OLIGOPEPTIDE TRANSPORT SYSTEM PERMEASE PROTEIN APPC"/>
    <property type="match status" value="1"/>
</dbReference>
<keyword evidence="5" id="KW-0571">Peptide transport</keyword>
<evidence type="ECO:0000256" key="3">
    <source>
        <dbReference type="ARBA" id="ARBA00022475"/>
    </source>
</evidence>
<dbReference type="InterPro" id="IPR000515">
    <property type="entry name" value="MetI-like"/>
</dbReference>
<keyword evidence="4 10" id="KW-0812">Transmembrane</keyword>
<evidence type="ECO:0000256" key="5">
    <source>
        <dbReference type="ARBA" id="ARBA00022856"/>
    </source>
</evidence>
<keyword evidence="3" id="KW-1003">Cell membrane</keyword>
<dbReference type="PANTHER" id="PTHR43386:SF1">
    <property type="entry name" value="D,D-DIPEPTIDE TRANSPORT SYSTEM PERMEASE PROTEIN DDPC-RELATED"/>
    <property type="match status" value="1"/>
</dbReference>
<evidence type="ECO:0000256" key="2">
    <source>
        <dbReference type="ARBA" id="ARBA00022448"/>
    </source>
</evidence>
<evidence type="ECO:0000256" key="6">
    <source>
        <dbReference type="ARBA" id="ARBA00022927"/>
    </source>
</evidence>
<feature type="transmembrane region" description="Helical" evidence="10">
    <location>
        <begin position="275"/>
        <end position="297"/>
    </location>
</feature>
<dbReference type="Pfam" id="PF00528">
    <property type="entry name" value="BPD_transp_1"/>
    <property type="match status" value="1"/>
</dbReference>
<feature type="transmembrane region" description="Helical" evidence="10">
    <location>
        <begin position="229"/>
        <end position="255"/>
    </location>
</feature>
<evidence type="ECO:0000256" key="9">
    <source>
        <dbReference type="ARBA" id="ARBA00024202"/>
    </source>
</evidence>
<comment type="caution">
    <text evidence="12">The sequence shown here is derived from an EMBL/GenBank/DDBJ whole genome shotgun (WGS) entry which is preliminary data.</text>
</comment>
<comment type="subcellular location">
    <subcellularLocation>
        <location evidence="1 10">Cell membrane</location>
        <topology evidence="1 10">Multi-pass membrane protein</topology>
    </subcellularLocation>
</comment>
<keyword evidence="2 10" id="KW-0813">Transport</keyword>
<dbReference type="CDD" id="cd06261">
    <property type="entry name" value="TM_PBP2"/>
    <property type="match status" value="1"/>
</dbReference>
<dbReference type="RefSeq" id="WP_012559333.1">
    <property type="nucleotide sequence ID" value="NZ_JACBZV010000005.1"/>
</dbReference>
<proteinExistence type="inferred from homology"/>
<dbReference type="SUPFAM" id="SSF161098">
    <property type="entry name" value="MetI-like"/>
    <property type="match status" value="1"/>
</dbReference>
<evidence type="ECO:0000256" key="1">
    <source>
        <dbReference type="ARBA" id="ARBA00004651"/>
    </source>
</evidence>
<dbReference type="InterPro" id="IPR053385">
    <property type="entry name" value="ABC_transport_permease"/>
</dbReference>
<dbReference type="GO" id="GO:0005886">
    <property type="term" value="C:plasma membrane"/>
    <property type="evidence" value="ECO:0007669"/>
    <property type="project" value="UniProtKB-SubCell"/>
</dbReference>
<dbReference type="NCBIfam" id="NF045474">
    <property type="entry name" value="Opp2C"/>
    <property type="match status" value="1"/>
</dbReference>
<protein>
    <submittedName>
        <fullName evidence="12">Peptide/nickel transport system permease protein</fullName>
    </submittedName>
</protein>
<comment type="similarity">
    <text evidence="9">Belongs to the binding-protein-dependent transport system permease family. OppBC subfamily.</text>
</comment>
<feature type="transmembrane region" description="Helical" evidence="10">
    <location>
        <begin position="157"/>
        <end position="181"/>
    </location>
</feature>
<dbReference type="Proteomes" id="UP000535276">
    <property type="component" value="Unassembled WGS sequence"/>
</dbReference>
<evidence type="ECO:0000313" key="13">
    <source>
        <dbReference type="Proteomes" id="UP000535276"/>
    </source>
</evidence>
<dbReference type="EMBL" id="JACBZV010000005">
    <property type="protein sequence ID" value="NYJ12264.1"/>
    <property type="molecule type" value="Genomic_DNA"/>
</dbReference>
<feature type="domain" description="ABC transmembrane type-1" evidence="11">
    <location>
        <begin position="108"/>
        <end position="297"/>
    </location>
</feature>
<dbReference type="AlphaFoldDB" id="A0A7Z0DZJ9"/>
<keyword evidence="8 10" id="KW-0472">Membrane</keyword>
<sequence>MTAPASPSPAMSRREWLLSDRPQSRLQARLGRAYVTWRQFTANRLAVVGLLIIIALLFIAAFANLIATHDPVVGDLRNARLLPPGTAEYLLGTDDQGRDIFSRLIYGSRLTLLVIVLVAVISAPIGLIVGTVSGYAGGWVDATLMRITDIFLAFPKLVLALAFVAALGPGIQNAIIAIAITSWPPYARIARAETLTVRRSDYISAVKLMGASPLRIIVRHVMPLCISSLIVRVTLDMAGIILTAAGLGFLGLGAQPPLPEWGAMIASGRRFILDQWWVAAMPGIAILIVSLGFNLLGDGLRDALDPKEAGQ</sequence>
<keyword evidence="6" id="KW-0653">Protein transport</keyword>
<gene>
    <name evidence="12" type="ORF">GGI64_003330</name>
</gene>
<dbReference type="Pfam" id="PF12911">
    <property type="entry name" value="OppC_N"/>
    <property type="match status" value="1"/>
</dbReference>
<dbReference type="InterPro" id="IPR035906">
    <property type="entry name" value="MetI-like_sf"/>
</dbReference>
<dbReference type="GO" id="GO:0015833">
    <property type="term" value="P:peptide transport"/>
    <property type="evidence" value="ECO:0007669"/>
    <property type="project" value="UniProtKB-KW"/>
</dbReference>
<feature type="transmembrane region" description="Helical" evidence="10">
    <location>
        <begin position="45"/>
        <end position="67"/>
    </location>
</feature>
<evidence type="ECO:0000256" key="7">
    <source>
        <dbReference type="ARBA" id="ARBA00022989"/>
    </source>
</evidence>
<feature type="transmembrane region" description="Helical" evidence="10">
    <location>
        <begin position="110"/>
        <end position="137"/>
    </location>
</feature>
<dbReference type="GO" id="GO:0015031">
    <property type="term" value="P:protein transport"/>
    <property type="evidence" value="ECO:0007669"/>
    <property type="project" value="UniProtKB-KW"/>
</dbReference>
<evidence type="ECO:0000256" key="10">
    <source>
        <dbReference type="RuleBase" id="RU363032"/>
    </source>
</evidence>
<dbReference type="InterPro" id="IPR025966">
    <property type="entry name" value="OppC_N"/>
</dbReference>
<accession>A0A7Z0DZJ9</accession>